<keyword evidence="3" id="KW-1185">Reference proteome</keyword>
<dbReference type="Proteomes" id="UP000823388">
    <property type="component" value="Chromosome 2K"/>
</dbReference>
<gene>
    <name evidence="2" type="ORF">PVAP13_2KG465405</name>
</gene>
<name>A0A8T0WF08_PANVG</name>
<comment type="caution">
    <text evidence="2">The sequence shown here is derived from an EMBL/GenBank/DDBJ whole genome shotgun (WGS) entry which is preliminary data.</text>
</comment>
<protein>
    <submittedName>
        <fullName evidence="2">Uncharacterized protein</fullName>
    </submittedName>
</protein>
<feature type="compositionally biased region" description="Basic and acidic residues" evidence="1">
    <location>
        <begin position="148"/>
        <end position="178"/>
    </location>
</feature>
<evidence type="ECO:0000313" key="3">
    <source>
        <dbReference type="Proteomes" id="UP000823388"/>
    </source>
</evidence>
<dbReference type="EMBL" id="CM029039">
    <property type="protein sequence ID" value="KAG2645915.1"/>
    <property type="molecule type" value="Genomic_DNA"/>
</dbReference>
<dbReference type="AlphaFoldDB" id="A0A8T0WF08"/>
<evidence type="ECO:0000313" key="2">
    <source>
        <dbReference type="EMBL" id="KAG2645915.1"/>
    </source>
</evidence>
<evidence type="ECO:0000256" key="1">
    <source>
        <dbReference type="SAM" id="MobiDB-lite"/>
    </source>
</evidence>
<feature type="region of interest" description="Disordered" evidence="1">
    <location>
        <begin position="96"/>
        <end position="206"/>
    </location>
</feature>
<accession>A0A8T0WF08</accession>
<reference evidence="2" key="1">
    <citation type="submission" date="2020-05" db="EMBL/GenBank/DDBJ databases">
        <title>WGS assembly of Panicum virgatum.</title>
        <authorList>
            <person name="Lovell J.T."/>
            <person name="Jenkins J."/>
            <person name="Shu S."/>
            <person name="Juenger T.E."/>
            <person name="Schmutz J."/>
        </authorList>
    </citation>
    <scope>NUCLEOTIDE SEQUENCE</scope>
    <source>
        <strain evidence="2">AP13</strain>
    </source>
</reference>
<sequence length="206" mass="22854">MACGPVDSSVSSISSKNAAVSCAVWRDSRASLRVPRVRQGARSSVEWRRIDRVGKLLDRSFSFGAPYSRSATPRAALGCCWHYAVVPTLRRRAGRCRAGTPAPHARPPRWPSRNAVRGAGPERRPRHRTRTREAAPERRRGRPGSRRARAENLADIRGRSREDRCGARMSRARPERGARGGWPPGGRRSVDARSRGRRMGGGHCSF</sequence>
<proteinExistence type="predicted"/>
<organism evidence="2 3">
    <name type="scientific">Panicum virgatum</name>
    <name type="common">Blackwell switchgrass</name>
    <dbReference type="NCBI Taxonomy" id="38727"/>
    <lineage>
        <taxon>Eukaryota</taxon>
        <taxon>Viridiplantae</taxon>
        <taxon>Streptophyta</taxon>
        <taxon>Embryophyta</taxon>
        <taxon>Tracheophyta</taxon>
        <taxon>Spermatophyta</taxon>
        <taxon>Magnoliopsida</taxon>
        <taxon>Liliopsida</taxon>
        <taxon>Poales</taxon>
        <taxon>Poaceae</taxon>
        <taxon>PACMAD clade</taxon>
        <taxon>Panicoideae</taxon>
        <taxon>Panicodae</taxon>
        <taxon>Paniceae</taxon>
        <taxon>Panicinae</taxon>
        <taxon>Panicum</taxon>
        <taxon>Panicum sect. Hiantes</taxon>
    </lineage>
</organism>